<dbReference type="InterPro" id="IPR003423">
    <property type="entry name" value="OMP_efflux"/>
</dbReference>
<proteinExistence type="inferred from homology"/>
<dbReference type="GO" id="GO:0015562">
    <property type="term" value="F:efflux transmembrane transporter activity"/>
    <property type="evidence" value="ECO:0007669"/>
    <property type="project" value="InterPro"/>
</dbReference>
<evidence type="ECO:0000256" key="1">
    <source>
        <dbReference type="ARBA" id="ARBA00007613"/>
    </source>
</evidence>
<name>A0A4Y1WW37_9BACT</name>
<dbReference type="Gene3D" id="1.20.1600.10">
    <property type="entry name" value="Outer membrane efflux proteins (OEP)"/>
    <property type="match status" value="1"/>
</dbReference>
<dbReference type="InterPro" id="IPR010131">
    <property type="entry name" value="MdtP/NodT-like"/>
</dbReference>
<dbReference type="KEGG" id="acou:A5CBH24_22180"/>
<sequence>MTGCGIYKPYTRPEVTTDGIYREPVTPTDTASLADLDWRALFPDERLQQLIDTVLVRNTDLRTAQLQVEEAEATLRTARLSLLPSFTLAPQGGVSSFDNSKGTWTYNLPVTASWEIDIFSRLRNGKLRNKALYYQSIEYRQAVRTQLIATTANLYFTLCMLDEQYAIANETASAWREAVDAIRAMKDAGMATEAAVAQNEAAYYSVETSVKQLAQSISETENSLCSLLAQTPHKIERGSLESQRMPADLLIGVPVQLLSRRPDVRSAEYSLMSAYYATAEARSALYPQITLSGTAGWTNSAGSQIVNPGKLLLSAAGQLLQPIFQAGANRARVKIAKAQQQEAMLAYEQTILNAGQEVNDALTACQTARESATLYDQQVASLRRAVESTELLMQHGSTTYLEVLTARQSLLSAQLQQVANRFTELQSVVTLYHALGGGRETETAQ</sequence>
<dbReference type="Pfam" id="PF02321">
    <property type="entry name" value="OEP"/>
    <property type="match status" value="2"/>
</dbReference>
<keyword evidence="2" id="KW-1134">Transmembrane beta strand</keyword>
<keyword evidence="2" id="KW-0812">Transmembrane</keyword>
<dbReference type="SUPFAM" id="SSF56954">
    <property type="entry name" value="Outer membrane efflux proteins (OEP)"/>
    <property type="match status" value="1"/>
</dbReference>
<comment type="similarity">
    <text evidence="1 2">Belongs to the outer membrane factor (OMF) (TC 1.B.17) family.</text>
</comment>
<keyword evidence="2" id="KW-0472">Membrane</keyword>
<dbReference type="EMBL" id="AP019735">
    <property type="protein sequence ID" value="BBL04905.1"/>
    <property type="molecule type" value="Genomic_DNA"/>
</dbReference>
<evidence type="ECO:0000256" key="2">
    <source>
        <dbReference type="RuleBase" id="RU362097"/>
    </source>
</evidence>
<dbReference type="PANTHER" id="PTHR30203">
    <property type="entry name" value="OUTER MEMBRANE CATION EFFLUX PROTEIN"/>
    <property type="match status" value="1"/>
</dbReference>
<organism evidence="3 4">
    <name type="scientific">Alistipes communis</name>
    <dbReference type="NCBI Taxonomy" id="2585118"/>
    <lineage>
        <taxon>Bacteria</taxon>
        <taxon>Pseudomonadati</taxon>
        <taxon>Bacteroidota</taxon>
        <taxon>Bacteroidia</taxon>
        <taxon>Bacteroidales</taxon>
        <taxon>Rikenellaceae</taxon>
        <taxon>Alistipes</taxon>
    </lineage>
</organism>
<dbReference type="AlphaFoldDB" id="A0A4Y1WW37"/>
<dbReference type="NCBIfam" id="TIGR01845">
    <property type="entry name" value="outer_NodT"/>
    <property type="match status" value="1"/>
</dbReference>
<dbReference type="PANTHER" id="PTHR30203:SF33">
    <property type="entry name" value="BLR4455 PROTEIN"/>
    <property type="match status" value="1"/>
</dbReference>
<protein>
    <submittedName>
        <fullName evidence="3">Multidrug transporter</fullName>
    </submittedName>
</protein>
<comment type="subcellular location">
    <subcellularLocation>
        <location evidence="2">Cell membrane</location>
        <topology evidence="2">Lipid-anchor</topology>
    </subcellularLocation>
</comment>
<keyword evidence="2" id="KW-0564">Palmitate</keyword>
<dbReference type="Gene3D" id="2.20.200.10">
    <property type="entry name" value="Outer membrane efflux proteins (OEP)"/>
    <property type="match status" value="1"/>
</dbReference>
<gene>
    <name evidence="3" type="ORF">A5CBH24_22180</name>
</gene>
<evidence type="ECO:0000313" key="3">
    <source>
        <dbReference type="EMBL" id="BBL04905.1"/>
    </source>
</evidence>
<accession>A0A4Y1WW37</accession>
<keyword evidence="2" id="KW-0449">Lipoprotein</keyword>
<keyword evidence="4" id="KW-1185">Reference proteome</keyword>
<dbReference type="Proteomes" id="UP000318946">
    <property type="component" value="Chromosome"/>
</dbReference>
<reference evidence="4" key="1">
    <citation type="submission" date="2019-06" db="EMBL/GenBank/DDBJ databases">
        <title>Alistipes onderdonkii subsp. vulgaris subsp. nov., Alistipes dispar sp. nov. and Alistipes communis sp. nov., isolated from human faeces, and creation of Alistipes onderdonkii subsp. onderdonkii subsp. nov.</title>
        <authorList>
            <person name="Sakamoto M."/>
            <person name="Ikeyama N."/>
            <person name="Ogata Y."/>
            <person name="Suda W."/>
            <person name="Iino T."/>
            <person name="Hattori M."/>
            <person name="Ohkuma M."/>
        </authorList>
    </citation>
    <scope>NUCLEOTIDE SEQUENCE [LARGE SCALE GENOMIC DNA]</scope>
    <source>
        <strain evidence="4">5CBH24</strain>
    </source>
</reference>
<evidence type="ECO:0000313" key="4">
    <source>
        <dbReference type="Proteomes" id="UP000318946"/>
    </source>
</evidence>
<dbReference type="GO" id="GO:0005886">
    <property type="term" value="C:plasma membrane"/>
    <property type="evidence" value="ECO:0007669"/>
    <property type="project" value="UniProtKB-SubCell"/>
</dbReference>